<comment type="caution">
    <text evidence="2">The sequence shown here is derived from an EMBL/GenBank/DDBJ whole genome shotgun (WGS) entry which is preliminary data.</text>
</comment>
<dbReference type="RefSeq" id="WP_304575594.1">
    <property type="nucleotide sequence ID" value="NZ_JAUQOO010000017.1"/>
</dbReference>
<accession>A0ABT9CZ13</accession>
<keyword evidence="3" id="KW-1185">Reference proteome</keyword>
<name>A0ABT9CZ13_9PSED</name>
<evidence type="ECO:0000313" key="3">
    <source>
        <dbReference type="Proteomes" id="UP001223016"/>
    </source>
</evidence>
<evidence type="ECO:0000313" key="2">
    <source>
        <dbReference type="EMBL" id="MDO7929165.1"/>
    </source>
</evidence>
<sequence>MSTCQRNIVTLRDIYEDLTRIAEFADDDIVLHKADQNACPPTAIGKEAVRCHEVDLIALTHYSLYMDVQEIIANEYFGTVLGNLRATSADKSICMPFCGLWRFREGKVIEHWENAYDAGAFGGFLMGDDARAARWLCF</sequence>
<dbReference type="Pfam" id="PF12680">
    <property type="entry name" value="SnoaL_2"/>
    <property type="match status" value="1"/>
</dbReference>
<dbReference type="EMBL" id="JAUQOO010000017">
    <property type="protein sequence ID" value="MDO7929165.1"/>
    <property type="molecule type" value="Genomic_DNA"/>
</dbReference>
<gene>
    <name evidence="2" type="ORF">Q6A51_20475</name>
</gene>
<proteinExistence type="predicted"/>
<reference evidence="2 3" key="1">
    <citation type="submission" date="2023-07" db="EMBL/GenBank/DDBJ databases">
        <title>Identification of four novel Pseudomonas species associated with bacterial leaf spot of cucurbits.</title>
        <authorList>
            <person name="Fullem K.R."/>
        </authorList>
    </citation>
    <scope>NUCLEOTIDE SEQUENCE [LARGE SCALE GENOMIC DNA]</scope>
    <source>
        <strain evidence="2 3">KFB 138</strain>
    </source>
</reference>
<dbReference type="InterPro" id="IPR032710">
    <property type="entry name" value="NTF2-like_dom_sf"/>
</dbReference>
<dbReference type="Gene3D" id="3.10.450.50">
    <property type="match status" value="1"/>
</dbReference>
<evidence type="ECO:0000259" key="1">
    <source>
        <dbReference type="Pfam" id="PF12680"/>
    </source>
</evidence>
<feature type="domain" description="SnoaL-like" evidence="1">
    <location>
        <begin position="17"/>
        <end position="111"/>
    </location>
</feature>
<dbReference type="SUPFAM" id="SSF54427">
    <property type="entry name" value="NTF2-like"/>
    <property type="match status" value="1"/>
</dbReference>
<protein>
    <submittedName>
        <fullName evidence="2">Nuclear transport factor 2 family protein</fullName>
    </submittedName>
</protein>
<dbReference type="Proteomes" id="UP001223016">
    <property type="component" value="Unassembled WGS sequence"/>
</dbReference>
<dbReference type="InterPro" id="IPR037401">
    <property type="entry name" value="SnoaL-like"/>
</dbReference>
<organism evidence="2 3">
    <name type="scientific">Pseudomonas serbiensis</name>
    <dbReference type="NCBI Taxonomy" id="3064350"/>
    <lineage>
        <taxon>Bacteria</taxon>
        <taxon>Pseudomonadati</taxon>
        <taxon>Pseudomonadota</taxon>
        <taxon>Gammaproteobacteria</taxon>
        <taxon>Pseudomonadales</taxon>
        <taxon>Pseudomonadaceae</taxon>
        <taxon>Pseudomonas</taxon>
    </lineage>
</organism>